<feature type="compositionally biased region" description="Polar residues" evidence="7">
    <location>
        <begin position="1481"/>
        <end position="1490"/>
    </location>
</feature>
<dbReference type="PROSITE" id="PS51194">
    <property type="entry name" value="HELICASE_CTER"/>
    <property type="match status" value="1"/>
</dbReference>
<gene>
    <name evidence="10" type="ORF">DH2020_002147</name>
</gene>
<dbReference type="Pfam" id="PF00176">
    <property type="entry name" value="SNF2-rel_dom"/>
    <property type="match status" value="1"/>
</dbReference>
<dbReference type="Proteomes" id="UP001318860">
    <property type="component" value="Unassembled WGS sequence"/>
</dbReference>
<feature type="region of interest" description="Disordered" evidence="7">
    <location>
        <begin position="510"/>
        <end position="544"/>
    </location>
</feature>
<dbReference type="InterPro" id="IPR001650">
    <property type="entry name" value="Helicase_C-like"/>
</dbReference>
<feature type="compositionally biased region" description="Acidic residues" evidence="7">
    <location>
        <begin position="1533"/>
        <end position="1548"/>
    </location>
</feature>
<feature type="compositionally biased region" description="Low complexity" evidence="7">
    <location>
        <begin position="18"/>
        <end position="47"/>
    </location>
</feature>
<name>A0ABR0XSV9_REHGL</name>
<dbReference type="InterPro" id="IPR001487">
    <property type="entry name" value="Bromodomain"/>
</dbReference>
<dbReference type="PANTHER" id="PTHR10799">
    <property type="entry name" value="SNF2/RAD54 HELICASE FAMILY"/>
    <property type="match status" value="1"/>
</dbReference>
<comment type="subcellular location">
    <subcellularLocation>
        <location evidence="1">Nucleus</location>
    </subcellularLocation>
</comment>
<dbReference type="CDD" id="cd18793">
    <property type="entry name" value="SF2_C_SNF"/>
    <property type="match status" value="1"/>
</dbReference>
<dbReference type="InterPro" id="IPR014001">
    <property type="entry name" value="Helicase_ATP-bd"/>
</dbReference>
<feature type="compositionally biased region" description="Gly residues" evidence="7">
    <location>
        <begin position="1"/>
        <end position="16"/>
    </location>
</feature>
<dbReference type="EMBL" id="JABTTQ020000002">
    <property type="protein sequence ID" value="KAK6162306.1"/>
    <property type="molecule type" value="Genomic_DNA"/>
</dbReference>
<keyword evidence="3" id="KW-0804">Transcription</keyword>
<dbReference type="SMART" id="SM00297">
    <property type="entry name" value="BROMO"/>
    <property type="match status" value="1"/>
</dbReference>
<evidence type="ECO:0000256" key="2">
    <source>
        <dbReference type="ARBA" id="ARBA00022801"/>
    </source>
</evidence>
<evidence type="ECO:0000259" key="8">
    <source>
        <dbReference type="PROSITE" id="PS51192"/>
    </source>
</evidence>
<evidence type="ECO:0000256" key="7">
    <source>
        <dbReference type="SAM" id="MobiDB-lite"/>
    </source>
</evidence>
<dbReference type="Gene3D" id="3.40.50.10810">
    <property type="entry name" value="Tandem AAA-ATPase domain"/>
    <property type="match status" value="1"/>
</dbReference>
<dbReference type="Gene3D" id="1.20.5.170">
    <property type="match status" value="1"/>
</dbReference>
<dbReference type="InterPro" id="IPR027417">
    <property type="entry name" value="P-loop_NTPase"/>
</dbReference>
<accession>A0ABR0XSV9</accession>
<evidence type="ECO:0000313" key="10">
    <source>
        <dbReference type="EMBL" id="KAK6162306.1"/>
    </source>
</evidence>
<feature type="compositionally biased region" description="Basic and acidic residues" evidence="7">
    <location>
        <begin position="519"/>
        <end position="537"/>
    </location>
</feature>
<feature type="domain" description="Helicase ATP-binding" evidence="8">
    <location>
        <begin position="903"/>
        <end position="1068"/>
    </location>
</feature>
<proteinExistence type="predicted"/>
<feature type="compositionally biased region" description="Polar residues" evidence="7">
    <location>
        <begin position="1750"/>
        <end position="1761"/>
    </location>
</feature>
<comment type="caution">
    <text evidence="10">The sequence shown here is derived from an EMBL/GenBank/DDBJ whole genome shotgun (WGS) entry which is preliminary data.</text>
</comment>
<evidence type="ECO:0000259" key="9">
    <source>
        <dbReference type="PROSITE" id="PS51194"/>
    </source>
</evidence>
<feature type="compositionally biased region" description="Basic and acidic residues" evidence="7">
    <location>
        <begin position="1981"/>
        <end position="1995"/>
    </location>
</feature>
<keyword evidence="4" id="KW-0103">Bromodomain</keyword>
<dbReference type="SMART" id="SM00490">
    <property type="entry name" value="HELICc"/>
    <property type="match status" value="1"/>
</dbReference>
<dbReference type="SMART" id="SM00951">
    <property type="entry name" value="QLQ"/>
    <property type="match status" value="1"/>
</dbReference>
<evidence type="ECO:0008006" key="12">
    <source>
        <dbReference type="Google" id="ProtNLM"/>
    </source>
</evidence>
<evidence type="ECO:0000256" key="4">
    <source>
        <dbReference type="ARBA" id="ARBA00023117"/>
    </source>
</evidence>
<feature type="compositionally biased region" description="Polar residues" evidence="7">
    <location>
        <begin position="1603"/>
        <end position="1623"/>
    </location>
</feature>
<feature type="region of interest" description="Disordered" evidence="7">
    <location>
        <begin position="1"/>
        <end position="47"/>
    </location>
</feature>
<evidence type="ECO:0000256" key="3">
    <source>
        <dbReference type="ARBA" id="ARBA00023015"/>
    </source>
</evidence>
<keyword evidence="11" id="KW-1185">Reference proteome</keyword>
<feature type="coiled-coil region" evidence="6">
    <location>
        <begin position="692"/>
        <end position="752"/>
    </location>
</feature>
<dbReference type="SUPFAM" id="SSF47370">
    <property type="entry name" value="Bromodomain"/>
    <property type="match status" value="1"/>
</dbReference>
<evidence type="ECO:0000256" key="6">
    <source>
        <dbReference type="SAM" id="Coils"/>
    </source>
</evidence>
<evidence type="ECO:0000313" key="11">
    <source>
        <dbReference type="Proteomes" id="UP001318860"/>
    </source>
</evidence>
<dbReference type="SMART" id="SM00487">
    <property type="entry name" value="DEXDc"/>
    <property type="match status" value="1"/>
</dbReference>
<feature type="compositionally biased region" description="Basic and acidic residues" evidence="7">
    <location>
        <begin position="1683"/>
        <end position="1702"/>
    </location>
</feature>
<feature type="compositionally biased region" description="Low complexity" evidence="7">
    <location>
        <begin position="199"/>
        <end position="221"/>
    </location>
</feature>
<dbReference type="InterPro" id="IPR038718">
    <property type="entry name" value="SNF2-like_sf"/>
</dbReference>
<feature type="region of interest" description="Disordered" evidence="7">
    <location>
        <begin position="1481"/>
        <end position="1560"/>
    </location>
</feature>
<feature type="compositionally biased region" description="Low complexity" evidence="7">
    <location>
        <begin position="347"/>
        <end position="369"/>
    </location>
</feature>
<feature type="compositionally biased region" description="Basic and acidic residues" evidence="7">
    <location>
        <begin position="1710"/>
        <end position="1727"/>
    </location>
</feature>
<dbReference type="Gene3D" id="1.20.920.10">
    <property type="entry name" value="Bromodomain-like"/>
    <property type="match status" value="1"/>
</dbReference>
<feature type="compositionally biased region" description="Polar residues" evidence="7">
    <location>
        <begin position="469"/>
        <end position="481"/>
    </location>
</feature>
<feature type="compositionally biased region" description="Basic residues" evidence="7">
    <location>
        <begin position="1670"/>
        <end position="1682"/>
    </location>
</feature>
<feature type="compositionally biased region" description="Polar residues" evidence="7">
    <location>
        <begin position="441"/>
        <end position="462"/>
    </location>
</feature>
<feature type="compositionally biased region" description="Basic and acidic residues" evidence="7">
    <location>
        <begin position="222"/>
        <end position="240"/>
    </location>
</feature>
<dbReference type="InterPro" id="IPR000330">
    <property type="entry name" value="SNF2_N"/>
</dbReference>
<evidence type="ECO:0000256" key="1">
    <source>
        <dbReference type="ARBA" id="ARBA00004123"/>
    </source>
</evidence>
<feature type="region of interest" description="Disordered" evidence="7">
    <location>
        <begin position="333"/>
        <end position="369"/>
    </location>
</feature>
<dbReference type="SUPFAM" id="SSF52540">
    <property type="entry name" value="P-loop containing nucleoside triphosphate hydrolases"/>
    <property type="match status" value="2"/>
</dbReference>
<keyword evidence="3" id="KW-0805">Transcription regulation</keyword>
<dbReference type="PROSITE" id="PS51192">
    <property type="entry name" value="HELICASE_ATP_BIND_1"/>
    <property type="match status" value="1"/>
</dbReference>
<keyword evidence="2" id="KW-0378">Hydrolase</keyword>
<feature type="region of interest" description="Disordered" evidence="7">
    <location>
        <begin position="1585"/>
        <end position="1778"/>
    </location>
</feature>
<feature type="compositionally biased region" description="Polar residues" evidence="7">
    <location>
        <begin position="417"/>
        <end position="428"/>
    </location>
</feature>
<feature type="region of interest" description="Disordered" evidence="7">
    <location>
        <begin position="1917"/>
        <end position="2042"/>
    </location>
</feature>
<dbReference type="InterPro" id="IPR049730">
    <property type="entry name" value="SNF2/RAD54-like_C"/>
</dbReference>
<sequence length="2042" mass="230299">MQSGGGPQQGGGGGHGRSTAASAPASPSSSSSVSAFEQQQQQQQRHQQQQQQQRQIWWTLSSVGCLNVWVMDLRVFSSWLSFNCAYQAGNVHGVLGGPNFPAASGSMQLPQQARKFIDLGQQQGSPNIPEQSHNRSQGVEQQMLNPIQQAYLQYAYQAAQQKSTMGMQSQQQMKPGMFGSLGKDQEMRMANMKMQERISVQAANQSQASSKKSSVQVGQSDKQADHNKRPVPDHRTDPKLNHPTLLGQAIPSAPMLGSHSQQNIMNMTNNSIAMAAQMQAMQALALERNIDLSHPANANVVAQLIPLMQSRMVAQKANENSTGIQSVSFAKQHVTSPQVGNESSPRGNSSSDVSGQSGSSKARQTVSSSTLGVTSSAALVNNSSNQSVQQFSMHGRENHLPPRQPTLLGHGMPPMYHSQSSGSLSQGVDSMLAKTSAPVPETSQAQNARQLNRSPPQSATPSNDRDVGSPSTSQGGQISHMRQSHVGFTKQQLHVLKAQILAFRRLKMQQVSPPPVTAGKDRSAGENDDEHARHNSGEKGPQVVKSVTGASILKEEGSGDDRAAALTVNMQSSTTVVKESRLVVPPAKEEQQCLSSSGKPDQESEPGTQKTPIRSDIADRGKGIAAQSSVSDSMQAKKPIHATYDIKDIFADEGGEIRKRKRAEKLEKIDKILAVNLERKRIRPDLVIRLQIESKKLQLAECQARLRDEIEQQQEEIMAMPDRPYRKFVRLCERQRQELNRQSQANQKATREKQLKSIFQWRKKLLEAHWALRDARTARNRGVHKYHERMLREFSKRKDDDRNKRMEALKNNDVERYREMLLEQQTNIPGRLQKDMLAAAACAREEVMIRNRFSEMNAPRDSSSVNKYYNLAHAVNERVFRQPSMLRAGTLRDYQLVGLQWMLSLYNNKLNGILADEMGLGKTVQVMSLIAYLMEFKGNYGPHLIIVPNAVLVNWKSELHNWLPTVSCIYYVGGKDQRSKLFSQEVLALKFNILVTTYEFIMYDRSKLSKIDWKYIIIDEAQRMKDRESVLARDLDRYRCQRRLLLTGTPLQNDLKELWSLLNLLLPEVFDNRKAFHDWFSQPFQKEGPSHNAEDDWLETEKKVIIIHRLHQILEPFMLRRRVEDVEGSLPPKVSIVLKCRMSAVQGAVYDWIKSTGTLRVDPEDEQRKFQKNPIYQAKVYKTLNNRCMELRKACNHPLLNYPYFSDFSKDFLVRSCGKLWVLDRVLIKLQRTGHRVLLFSTMTKLLDIMEEYLQWRRLVFRRIDGMTSLEDRESAIVEFNRPDTDCFIFLLSIRAAGRGLNLQSADTVIIYDPDPNPKNEEQAVARAHRIGQTREVKVIYMEAVVDKISSHQKEDEFRSGGLVDSDDDLAGKDRYIVINAGRFDQRTTHEERMTLETLLHDEERYQETVHDVPSLHEVNRMIARSEAEVELFDQMDEEFDWAEDMTRYDEVPNWLRASTKEVNATIANLSKKPSRNSVYAGNIVMNSTEGAPGTERRRGRPKGKTPIYTELDEENGEFSEASSEDRNGYSVQEEEGEIGEFEDDESTEAPQVNKDLSEEDVPVAADGYEYQRAVDNVRNNNILEEAGSSGSSSHGRKLTRMVSPSASSQKFGSLSALDSRSTSRSKKLADDLEEGEIAVSGDSPMDQQQSGSWIQDRDEGEDEQVLQPKIKRKRSIRLRPRHTTEKLEEKLSDKSSLRHGDSSQLPFQVEHKYKLQARDDRAHKVLGDTSPLKTEKNESSVKNKRNLPSRKNTANVQGSLKSGRVIYGSTPDDATEHARENLDSKVMKGPKYSGTKMSEVIQRKCKNVIGKLQRRIDSEGHQIIPLLTELWKRIEYSSGTGDNLLDLRKIHLRVDKSEYGGVMELVSDVQFMLKCSMQYYGFTYEVRSEARKVHDLFFDILNIAFSDTDFREARNSMSFSGSGVPTPATGPSTRQTPPASQTKRQKSVKDVDSDNTPFQKPQTRVPIHTVEGSKLRSHVPQKESRLQPDDEHPFTHPGDLVICKKKRKDREKTAAKPGNGSGGPLSPTGLSRSVRSPVGRK</sequence>
<dbReference type="Gene3D" id="3.40.50.300">
    <property type="entry name" value="P-loop containing nucleotide triphosphate hydrolases"/>
    <property type="match status" value="1"/>
</dbReference>
<feature type="domain" description="Helicase C-terminal" evidence="9">
    <location>
        <begin position="1222"/>
        <end position="1371"/>
    </location>
</feature>
<feature type="region of interest" description="Disordered" evidence="7">
    <location>
        <begin position="575"/>
        <end position="636"/>
    </location>
</feature>
<feature type="region of interest" description="Disordered" evidence="7">
    <location>
        <begin position="384"/>
        <end position="481"/>
    </location>
</feature>
<dbReference type="Pfam" id="PF00271">
    <property type="entry name" value="Helicase_C"/>
    <property type="match status" value="1"/>
</dbReference>
<feature type="compositionally biased region" description="Polar residues" evidence="7">
    <location>
        <begin position="1917"/>
        <end position="1943"/>
    </location>
</feature>
<feature type="compositionally biased region" description="Polar residues" evidence="7">
    <location>
        <begin position="592"/>
        <end position="612"/>
    </location>
</feature>
<dbReference type="InterPro" id="IPR014978">
    <property type="entry name" value="Gln-Leu-Gln_QLQ"/>
</dbReference>
<evidence type="ECO:0000256" key="5">
    <source>
        <dbReference type="ARBA" id="ARBA00023242"/>
    </source>
</evidence>
<feature type="compositionally biased region" description="Polar residues" evidence="7">
    <location>
        <begin position="333"/>
        <end position="346"/>
    </location>
</feature>
<dbReference type="InterPro" id="IPR036427">
    <property type="entry name" value="Bromodomain-like_sf"/>
</dbReference>
<feature type="region of interest" description="Disordered" evidence="7">
    <location>
        <begin position="199"/>
        <end position="260"/>
    </location>
</feature>
<keyword evidence="5" id="KW-0539">Nucleus</keyword>
<protein>
    <recommendedName>
        <fullName evidence="12">ATP-dependent helicase BRM</fullName>
    </recommendedName>
</protein>
<reference evidence="10 11" key="1">
    <citation type="journal article" date="2021" name="Comput. Struct. Biotechnol. J.">
        <title>De novo genome assembly of the potent medicinal plant Rehmannia glutinosa using nanopore technology.</title>
        <authorList>
            <person name="Ma L."/>
            <person name="Dong C."/>
            <person name="Song C."/>
            <person name="Wang X."/>
            <person name="Zheng X."/>
            <person name="Niu Y."/>
            <person name="Chen S."/>
            <person name="Feng W."/>
        </authorList>
    </citation>
    <scope>NUCLEOTIDE SEQUENCE [LARGE SCALE GENOMIC DNA]</scope>
    <source>
        <strain evidence="10">DH-2019</strain>
    </source>
</reference>
<keyword evidence="6" id="KW-0175">Coiled coil</keyword>
<organism evidence="10 11">
    <name type="scientific">Rehmannia glutinosa</name>
    <name type="common">Chinese foxglove</name>
    <dbReference type="NCBI Taxonomy" id="99300"/>
    <lineage>
        <taxon>Eukaryota</taxon>
        <taxon>Viridiplantae</taxon>
        <taxon>Streptophyta</taxon>
        <taxon>Embryophyta</taxon>
        <taxon>Tracheophyta</taxon>
        <taxon>Spermatophyta</taxon>
        <taxon>Magnoliopsida</taxon>
        <taxon>eudicotyledons</taxon>
        <taxon>Gunneridae</taxon>
        <taxon>Pentapetalae</taxon>
        <taxon>asterids</taxon>
        <taxon>lamiids</taxon>
        <taxon>Lamiales</taxon>
        <taxon>Orobanchaceae</taxon>
        <taxon>Rehmannieae</taxon>
        <taxon>Rehmannia</taxon>
    </lineage>
</organism>